<evidence type="ECO:0000256" key="2">
    <source>
        <dbReference type="ARBA" id="ARBA00022603"/>
    </source>
</evidence>
<feature type="compositionally biased region" description="Basic and acidic residues" evidence="4">
    <location>
        <begin position="163"/>
        <end position="173"/>
    </location>
</feature>
<dbReference type="InterPro" id="IPR029063">
    <property type="entry name" value="SAM-dependent_MTases_sf"/>
</dbReference>
<dbReference type="SUPFAM" id="SSF143437">
    <property type="entry name" value="THUMP domain-like"/>
    <property type="match status" value="1"/>
</dbReference>
<evidence type="ECO:0000256" key="1">
    <source>
        <dbReference type="ARBA" id="ARBA00004496"/>
    </source>
</evidence>
<dbReference type="PANTHER" id="PTHR14911">
    <property type="entry name" value="THUMP DOMAIN-CONTAINING"/>
    <property type="match status" value="1"/>
</dbReference>
<dbReference type="SMART" id="SM00981">
    <property type="entry name" value="THUMP"/>
    <property type="match status" value="1"/>
</dbReference>
<name>A0ABM1EWQ3_PRICU</name>
<evidence type="ECO:0000256" key="4">
    <source>
        <dbReference type="SAM" id="MobiDB-lite"/>
    </source>
</evidence>
<accession>A0ABM1EWQ3</accession>
<organism evidence="6 7">
    <name type="scientific">Priapulus caudatus</name>
    <name type="common">Priapulid worm</name>
    <dbReference type="NCBI Taxonomy" id="37621"/>
    <lineage>
        <taxon>Eukaryota</taxon>
        <taxon>Metazoa</taxon>
        <taxon>Ecdysozoa</taxon>
        <taxon>Scalidophora</taxon>
        <taxon>Priapulida</taxon>
        <taxon>Priapulimorpha</taxon>
        <taxon>Priapulimorphida</taxon>
        <taxon>Priapulidae</taxon>
        <taxon>Priapulus</taxon>
    </lineage>
</organism>
<dbReference type="Gene3D" id="3.30.2130.30">
    <property type="match status" value="1"/>
</dbReference>
<dbReference type="InterPro" id="IPR000241">
    <property type="entry name" value="RlmKL-like_Mtase"/>
</dbReference>
<dbReference type="GeneID" id="106816511"/>
<dbReference type="PANTHER" id="PTHR14911:SF13">
    <property type="entry name" value="TRNA (GUANINE(6)-N2)-METHYLTRANSFERASE THUMP3"/>
    <property type="match status" value="1"/>
</dbReference>
<keyword evidence="2" id="KW-0808">Transferase</keyword>
<keyword evidence="2" id="KW-0489">Methyltransferase</keyword>
<comment type="subcellular location">
    <subcellularLocation>
        <location evidence="1">Cytoplasm</location>
    </subcellularLocation>
</comment>
<dbReference type="SUPFAM" id="SSF53335">
    <property type="entry name" value="S-adenosyl-L-methionine-dependent methyltransferases"/>
    <property type="match status" value="1"/>
</dbReference>
<evidence type="ECO:0000256" key="3">
    <source>
        <dbReference type="ARBA" id="ARBA00022694"/>
    </source>
</evidence>
<keyword evidence="3" id="KW-0819">tRNA processing</keyword>
<sequence>MAAPISNEIIDANKHDDSIIYKIEATVVTGFERIAKQECIEKFGSNINISERQGRVIFELPFSKVHLALDLHSAENVYLLVHEIDDFAFSTDKTTALLQFRQLVKDIGQARWNNGLAVWREVCNYEQSVSVPDLTQIDISVTHSSNDDPHVESHPVSPGATGEQRDSGEKSNEATEMTDAGDGPTSVQSDTGDPKMKDDHSCQNSKLDDVVVSDRVPLGVPRFRATCYRTGKHHSFGSPDAACEFGGAINDFFRWKVDLKNFDIEVVLNIEDQRGYVTLALTKATLGKRNINHFGPTTLKSTIAYCMLRMSGIKDGDVVCDPMGGGGSIPIEGAICWPNAHFLCGDNHGMAESRVHSNVTDINQQRAEKEQGALKVDMFRWDVKRLPLHDSSVDVFITDMPFGKRMGNKFDNRRLYPQVLTELARVARPTTGRAVMLTQDKKCIQQSLIRLGYLWRRADTCWINIGGLSAGAFLLYRTANIVK</sequence>
<keyword evidence="6" id="KW-1185">Reference proteome</keyword>
<protein>
    <submittedName>
        <fullName evidence="7">THUMP domain-containing protein 3-like</fullName>
    </submittedName>
</protein>
<dbReference type="Proteomes" id="UP000695022">
    <property type="component" value="Unplaced"/>
</dbReference>
<dbReference type="InterPro" id="IPR004114">
    <property type="entry name" value="THUMP_dom"/>
</dbReference>
<reference evidence="7" key="1">
    <citation type="submission" date="2025-08" db="UniProtKB">
        <authorList>
            <consortium name="RefSeq"/>
        </authorList>
    </citation>
    <scope>IDENTIFICATION</scope>
</reference>
<evidence type="ECO:0000313" key="7">
    <source>
        <dbReference type="RefSeq" id="XP_014676624.1"/>
    </source>
</evidence>
<feature type="compositionally biased region" description="Basic and acidic residues" evidence="4">
    <location>
        <begin position="192"/>
        <end position="206"/>
    </location>
</feature>
<evidence type="ECO:0000259" key="5">
    <source>
        <dbReference type="SMART" id="SM00981"/>
    </source>
</evidence>
<dbReference type="Gene3D" id="3.40.50.150">
    <property type="entry name" value="Vaccinia Virus protein VP39"/>
    <property type="match status" value="1"/>
</dbReference>
<dbReference type="Pfam" id="PF01170">
    <property type="entry name" value="UPF0020"/>
    <property type="match status" value="1"/>
</dbReference>
<feature type="region of interest" description="Disordered" evidence="4">
    <location>
        <begin position="141"/>
        <end position="206"/>
    </location>
</feature>
<feature type="domain" description="THUMP" evidence="5">
    <location>
        <begin position="186"/>
        <end position="281"/>
    </location>
</feature>
<gene>
    <name evidence="7" type="primary">LOC106816511</name>
</gene>
<proteinExistence type="predicted"/>
<dbReference type="RefSeq" id="XP_014676624.1">
    <property type="nucleotide sequence ID" value="XM_014821138.1"/>
</dbReference>
<evidence type="ECO:0000313" key="6">
    <source>
        <dbReference type="Proteomes" id="UP000695022"/>
    </source>
</evidence>